<accession>A0A1H9PHL6</accession>
<name>A0A1H9PHL6_9PSEU</name>
<reference evidence="2" key="1">
    <citation type="submission" date="2016-10" db="EMBL/GenBank/DDBJ databases">
        <authorList>
            <person name="Varghese N."/>
            <person name="Submissions S."/>
        </authorList>
    </citation>
    <scope>NUCLEOTIDE SEQUENCE [LARGE SCALE GENOMIC DNA]</scope>
    <source>
        <strain evidence="2">DSM 44260</strain>
    </source>
</reference>
<proteinExistence type="predicted"/>
<dbReference type="AlphaFoldDB" id="A0A1H9PHL6"/>
<dbReference type="Proteomes" id="UP000199051">
    <property type="component" value="Unassembled WGS sequence"/>
</dbReference>
<keyword evidence="2" id="KW-1185">Reference proteome</keyword>
<organism evidence="1 2">
    <name type="scientific">Actinokineospora terrae</name>
    <dbReference type="NCBI Taxonomy" id="155974"/>
    <lineage>
        <taxon>Bacteria</taxon>
        <taxon>Bacillati</taxon>
        <taxon>Actinomycetota</taxon>
        <taxon>Actinomycetes</taxon>
        <taxon>Pseudonocardiales</taxon>
        <taxon>Pseudonocardiaceae</taxon>
        <taxon>Actinokineospora</taxon>
    </lineage>
</organism>
<evidence type="ECO:0000313" key="1">
    <source>
        <dbReference type="EMBL" id="SER47365.1"/>
    </source>
</evidence>
<sequence>MDDFRTFRGTCHALARHTAATAVEFRLATGVTPNFHECVLTYHTEVLAPHHSRRSPLQLLGLGAHLSSVDDLPSKRRATMSCWICWVPSKMSNIFESRAHFSSREFSL</sequence>
<protein>
    <submittedName>
        <fullName evidence="1">Uncharacterized protein</fullName>
    </submittedName>
</protein>
<dbReference type="EMBL" id="FOGI01000003">
    <property type="protein sequence ID" value="SER47365.1"/>
    <property type="molecule type" value="Genomic_DNA"/>
</dbReference>
<evidence type="ECO:0000313" key="2">
    <source>
        <dbReference type="Proteomes" id="UP000199051"/>
    </source>
</evidence>
<gene>
    <name evidence="1" type="ORF">SAMN04487818_103448</name>
</gene>
<dbReference type="STRING" id="155974.SAMN04487818_103448"/>